<feature type="region of interest" description="Disordered" evidence="1">
    <location>
        <begin position="100"/>
        <end position="121"/>
    </location>
</feature>
<evidence type="ECO:0000313" key="3">
    <source>
        <dbReference type="Proteomes" id="UP000240912"/>
    </source>
</evidence>
<proteinExistence type="predicted"/>
<dbReference type="RefSeq" id="WP_107216557.1">
    <property type="nucleotide sequence ID" value="NZ_KZ686270.1"/>
</dbReference>
<evidence type="ECO:0000313" key="2">
    <source>
        <dbReference type="EMBL" id="PST82332.1"/>
    </source>
</evidence>
<dbReference type="EMBL" id="PYLS01000006">
    <property type="protein sequence ID" value="PST82332.1"/>
    <property type="molecule type" value="Genomic_DNA"/>
</dbReference>
<feature type="compositionally biased region" description="Low complexity" evidence="1">
    <location>
        <begin position="100"/>
        <end position="109"/>
    </location>
</feature>
<name>A0A2T3HIS4_9SPHI</name>
<organism evidence="2 3">
    <name type="scientific">Pedobacter yulinensis</name>
    <dbReference type="NCBI Taxonomy" id="2126353"/>
    <lineage>
        <taxon>Bacteria</taxon>
        <taxon>Pseudomonadati</taxon>
        <taxon>Bacteroidota</taxon>
        <taxon>Sphingobacteriia</taxon>
        <taxon>Sphingobacteriales</taxon>
        <taxon>Sphingobacteriaceae</taxon>
        <taxon>Pedobacter</taxon>
    </lineage>
</organism>
<feature type="region of interest" description="Disordered" evidence="1">
    <location>
        <begin position="213"/>
        <end position="255"/>
    </location>
</feature>
<dbReference type="Proteomes" id="UP000240912">
    <property type="component" value="Unassembled WGS sequence"/>
</dbReference>
<dbReference type="AlphaFoldDB" id="A0A2T3HIS4"/>
<keyword evidence="3" id="KW-1185">Reference proteome</keyword>
<gene>
    <name evidence="2" type="ORF">C7T94_16255</name>
</gene>
<comment type="caution">
    <text evidence="2">The sequence shown here is derived from an EMBL/GenBank/DDBJ whole genome shotgun (WGS) entry which is preliminary data.</text>
</comment>
<dbReference type="OrthoDB" id="1100725at2"/>
<reference evidence="2 3" key="1">
    <citation type="submission" date="2018-03" db="EMBL/GenBank/DDBJ databases">
        <authorList>
            <person name="Keele B.F."/>
        </authorList>
    </citation>
    <scope>NUCLEOTIDE SEQUENCE [LARGE SCALE GENOMIC DNA]</scope>
    <source>
        <strain evidence="2 3">YL28-9</strain>
    </source>
</reference>
<evidence type="ECO:0000256" key="1">
    <source>
        <dbReference type="SAM" id="MobiDB-lite"/>
    </source>
</evidence>
<protein>
    <submittedName>
        <fullName evidence="2">Uncharacterized protein</fullName>
    </submittedName>
</protein>
<sequence>MMNQQEIFRKLGTILDELNEQYAYLAESPEKLGGLEVELFLANANFLADHAAIIKKLNEKSAHQPAAVAPAGDFQPSAETAIGTEPGAAVVEAPVQPVATAETTEAETAPARPEFDRDIFKPDDSHQSFEFIINERTEPANWSDAEIEAPLAENEERLEQIAGAEEDEARVDITSVRVPEGWNEDAVAADDEDEIGPEPFLVSTNDVAPHAWPEQDEPLKGGTINEDQAGTWPVQSAPAKGPVSEPGTMSRQQVPVNEAPDEPVYAAQNPVHPAAPLQVEQLAAEEKKLNINELFARNREAGEKQQEGGQAPIADLKQAISLNDKLLFIRELFNGYNLAYSEAIDLVNKMNGFDAADSFLQKNYAAKNNWAAKQLTVDKLYELLRRRFPA</sequence>
<accession>A0A2T3HIS4</accession>